<feature type="transmembrane region" description="Helical" evidence="21">
    <location>
        <begin position="1212"/>
        <end position="1233"/>
    </location>
</feature>
<dbReference type="InterPro" id="IPR017927">
    <property type="entry name" value="FAD-bd_FR_type"/>
</dbReference>
<dbReference type="InterPro" id="IPR018247">
    <property type="entry name" value="EF_Hand_1_Ca_BS"/>
</dbReference>
<dbReference type="PANTHER" id="PTHR11972">
    <property type="entry name" value="NADPH OXIDASE"/>
    <property type="match status" value="1"/>
</dbReference>
<evidence type="ECO:0000256" key="9">
    <source>
        <dbReference type="ARBA" id="ARBA00022737"/>
    </source>
</evidence>
<dbReference type="InterPro" id="IPR013121">
    <property type="entry name" value="Fe_red_NAD-bd_6"/>
</dbReference>
<keyword evidence="7 20" id="KW-0479">Metal-binding</keyword>
<evidence type="ECO:0000256" key="1">
    <source>
        <dbReference type="ARBA" id="ARBA00004424"/>
    </source>
</evidence>
<protein>
    <recommendedName>
        <fullName evidence="3">NAD(P)H oxidase (H2O2-forming)</fullName>
        <ecNumber evidence="3">1.6.3.1</ecNumber>
    </recommendedName>
</protein>
<dbReference type="PROSITE" id="PS50292">
    <property type="entry name" value="PEROXIDASE_3"/>
    <property type="match status" value="1"/>
</dbReference>
<evidence type="ECO:0000256" key="14">
    <source>
        <dbReference type="ARBA" id="ARBA00023002"/>
    </source>
</evidence>
<evidence type="ECO:0000256" key="6">
    <source>
        <dbReference type="ARBA" id="ARBA00022692"/>
    </source>
</evidence>
<dbReference type="InterPro" id="IPR013112">
    <property type="entry name" value="FAD-bd_8"/>
</dbReference>
<dbReference type="SUPFAM" id="SSF63380">
    <property type="entry name" value="Riboflavin synthase domain-like"/>
    <property type="match status" value="1"/>
</dbReference>
<keyword evidence="10" id="KW-0274">FAD</keyword>
<dbReference type="GO" id="GO:0042554">
    <property type="term" value="P:superoxide anion generation"/>
    <property type="evidence" value="ECO:0007669"/>
    <property type="project" value="TreeGrafter"/>
</dbReference>
<evidence type="ECO:0000256" key="16">
    <source>
        <dbReference type="ARBA" id="ARBA00023180"/>
    </source>
</evidence>
<feature type="chain" id="PRO_5043463689" description="NAD(P)H oxidase (H2O2-forming)" evidence="22">
    <location>
        <begin position="19"/>
        <end position="1628"/>
    </location>
</feature>
<keyword evidence="13 21" id="KW-1133">Transmembrane helix</keyword>
<dbReference type="GO" id="GO:0042744">
    <property type="term" value="P:hydrogen peroxide catabolic process"/>
    <property type="evidence" value="ECO:0007669"/>
    <property type="project" value="UniProtKB-KW"/>
</dbReference>
<dbReference type="CDD" id="cd00051">
    <property type="entry name" value="EFh"/>
    <property type="match status" value="1"/>
</dbReference>
<keyword evidence="26" id="KW-1185">Reference proteome</keyword>
<keyword evidence="14" id="KW-0560">Oxidoreductase</keyword>
<feature type="domain" description="FAD-binding FR-type" evidence="24">
    <location>
        <begin position="1348"/>
        <end position="1451"/>
    </location>
</feature>
<dbReference type="FunFam" id="3.40.50.80:FF:000020">
    <property type="entry name" value="Dual oxidase 1"/>
    <property type="match status" value="1"/>
</dbReference>
<evidence type="ECO:0000256" key="12">
    <source>
        <dbReference type="ARBA" id="ARBA00022857"/>
    </source>
</evidence>
<keyword evidence="16" id="KW-0325">Glycoprotein</keyword>
<dbReference type="GO" id="GO:0016175">
    <property type="term" value="F:superoxide-generating NAD(P)H oxidase activity"/>
    <property type="evidence" value="ECO:0007669"/>
    <property type="project" value="UniProtKB-ARBA"/>
</dbReference>
<keyword evidence="9" id="KW-0677">Repeat</keyword>
<dbReference type="PROSITE" id="PS50222">
    <property type="entry name" value="EF_HAND_2"/>
    <property type="match status" value="1"/>
</dbReference>
<dbReference type="InterPro" id="IPR034821">
    <property type="entry name" value="DUOX_peroxidase"/>
</dbReference>
<keyword evidence="12" id="KW-0521">NADP</keyword>
<dbReference type="InterPro" id="IPR011992">
    <property type="entry name" value="EF-hand-dom_pair"/>
</dbReference>
<dbReference type="InterPro" id="IPR010255">
    <property type="entry name" value="Haem_peroxidase_sf"/>
</dbReference>
<dbReference type="GO" id="GO:0042303">
    <property type="term" value="P:molting cycle"/>
    <property type="evidence" value="ECO:0007669"/>
    <property type="project" value="UniProtKB-ARBA"/>
</dbReference>
<evidence type="ECO:0000256" key="19">
    <source>
        <dbReference type="ARBA" id="ARBA00048762"/>
    </source>
</evidence>
<dbReference type="PRINTS" id="PR00457">
    <property type="entry name" value="ANPEROXIDASE"/>
</dbReference>
<feature type="transmembrane region" description="Helical" evidence="21">
    <location>
        <begin position="1327"/>
        <end position="1346"/>
    </location>
</feature>
<dbReference type="Proteomes" id="UP001458880">
    <property type="component" value="Unassembled WGS sequence"/>
</dbReference>
<dbReference type="Pfam" id="PF08030">
    <property type="entry name" value="NAD_binding_6"/>
    <property type="match status" value="1"/>
</dbReference>
<dbReference type="Gene3D" id="1.10.238.10">
    <property type="entry name" value="EF-hand"/>
    <property type="match status" value="1"/>
</dbReference>
<evidence type="ECO:0000256" key="22">
    <source>
        <dbReference type="SAM" id="SignalP"/>
    </source>
</evidence>
<dbReference type="PROSITE" id="PS00018">
    <property type="entry name" value="EF_HAND_1"/>
    <property type="match status" value="1"/>
</dbReference>
<evidence type="ECO:0000256" key="21">
    <source>
        <dbReference type="SAM" id="Phobius"/>
    </source>
</evidence>
<feature type="transmembrane region" description="Helical" evidence="21">
    <location>
        <begin position="1123"/>
        <end position="1140"/>
    </location>
</feature>
<evidence type="ECO:0000256" key="13">
    <source>
        <dbReference type="ARBA" id="ARBA00022989"/>
    </source>
</evidence>
<dbReference type="EMBL" id="JASPKY010000476">
    <property type="protein sequence ID" value="KAK9695606.1"/>
    <property type="molecule type" value="Genomic_DNA"/>
</dbReference>
<evidence type="ECO:0000256" key="17">
    <source>
        <dbReference type="ARBA" id="ARBA00023324"/>
    </source>
</evidence>
<dbReference type="SFLD" id="SFLDG01168">
    <property type="entry name" value="Ferric_reductase_subgroup_(FRE"/>
    <property type="match status" value="1"/>
</dbReference>
<keyword evidence="20" id="KW-0349">Heme</keyword>
<dbReference type="InterPro" id="IPR017938">
    <property type="entry name" value="Riboflavin_synthase-like_b-brl"/>
</dbReference>
<dbReference type="InterPro" id="IPR013130">
    <property type="entry name" value="Fe3_Rdtase_TM_dom"/>
</dbReference>
<dbReference type="SFLD" id="SFLDS00052">
    <property type="entry name" value="Ferric_Reductase_Domain"/>
    <property type="match status" value="1"/>
</dbReference>
<keyword evidence="5" id="KW-0285">Flavoprotein</keyword>
<dbReference type="Pfam" id="PF01794">
    <property type="entry name" value="Ferric_reduct"/>
    <property type="match status" value="1"/>
</dbReference>
<dbReference type="EC" id="1.6.3.1" evidence="3"/>
<dbReference type="InterPro" id="IPR039261">
    <property type="entry name" value="FNR_nucleotide-bd"/>
</dbReference>
<dbReference type="InterPro" id="IPR050369">
    <property type="entry name" value="RBOH/FRE"/>
</dbReference>
<dbReference type="Gene3D" id="1.10.640.10">
    <property type="entry name" value="Haem peroxidase domain superfamily, animal type"/>
    <property type="match status" value="1"/>
</dbReference>
<dbReference type="GO" id="GO:0043020">
    <property type="term" value="C:NADPH oxidase complex"/>
    <property type="evidence" value="ECO:0007669"/>
    <property type="project" value="TreeGrafter"/>
</dbReference>
<evidence type="ECO:0000256" key="3">
    <source>
        <dbReference type="ARBA" id="ARBA00012698"/>
    </source>
</evidence>
<evidence type="ECO:0000259" key="24">
    <source>
        <dbReference type="PROSITE" id="PS51384"/>
    </source>
</evidence>
<comment type="catalytic activity">
    <reaction evidence="19">
        <text>NADPH + O2 + H(+) = H2O2 + NADP(+)</text>
        <dbReference type="Rhea" id="RHEA:11260"/>
        <dbReference type="ChEBI" id="CHEBI:15378"/>
        <dbReference type="ChEBI" id="CHEBI:15379"/>
        <dbReference type="ChEBI" id="CHEBI:16240"/>
        <dbReference type="ChEBI" id="CHEBI:57783"/>
        <dbReference type="ChEBI" id="CHEBI:58349"/>
        <dbReference type="EC" id="1.6.3.1"/>
    </reaction>
</comment>
<dbReference type="CDD" id="cd06186">
    <property type="entry name" value="NOX_Duox_like_FAD_NADP"/>
    <property type="match status" value="1"/>
</dbReference>
<dbReference type="GO" id="GO:0042742">
    <property type="term" value="P:defense response to bacterium"/>
    <property type="evidence" value="ECO:0007669"/>
    <property type="project" value="UniProtKB-ARBA"/>
</dbReference>
<dbReference type="GO" id="GO:0009886">
    <property type="term" value="P:post-embryonic animal morphogenesis"/>
    <property type="evidence" value="ECO:0007669"/>
    <property type="project" value="UniProtKB-ARBA"/>
</dbReference>
<keyword evidence="17" id="KW-0376">Hydrogen peroxide</keyword>
<dbReference type="GO" id="GO:0004601">
    <property type="term" value="F:peroxidase activity"/>
    <property type="evidence" value="ECO:0007669"/>
    <property type="project" value="UniProtKB-KW"/>
</dbReference>
<evidence type="ECO:0000313" key="26">
    <source>
        <dbReference type="Proteomes" id="UP001458880"/>
    </source>
</evidence>
<dbReference type="GO" id="GO:0016324">
    <property type="term" value="C:apical plasma membrane"/>
    <property type="evidence" value="ECO:0007669"/>
    <property type="project" value="UniProtKB-SubCell"/>
</dbReference>
<sequence length="1628" mass="188188">MRLKIYLILTLCVCAVKLQEILPVVNSSSPSPTPSNNSRRVDNRTQTVWVGQYENDRRGDLACWLLGGWNGNLKTTTIRSTEAELPGYDGWYNNLDKPDMGAIDGHLLRRWPAAYEDGTYEPSGSNRPNPLTLSQSLLAGPIGSKSRTGKSALLVFFGQQVVEEILDAQRPACPPEYFNIKIPDNHPYRATHSEMPLLRTRYDQRTGYSPNNPRQQLNEITPYIDGGLFYGTTKQWADRLRTYANGTVDPDGKLAYSHGGLFPEYNTERLPLANPPPPFHHSEWIQQHETAKVSRFFKLGNPRGNENTFLLTFGILWFRWHNYLAAQIRSEHRDWSSDKVFNEARKWVIATYQHIVVDEWIPTWLNQDSLPEYVKYDPSINPQIDQFFQAAAFRFGHTLVVPGVYLRDYSRNGCNTTIRNWNRAAVRTCNAFWRPQDAIKTVYDNATNELVDIDRVLMGMALQLCEEEDHKIVEDLRGNVFGPLEFPRRDLMAVNIQRGRDHGLPDFNTAREAYGLQRINSFDHFNASDEVRRNMSDLYEGDVNKIDPWVGGILETGDGPGELFKAVIKDQFARIRDGDRFWYENRKNKLFTPDEIARIKQLRLYDVIMAVTKMDYNDIQEEVFRVPTGITKMDYNDIQEEVFRVPTAQDQVPGCKLESSPCNFPGRPNMCYHLPQLNAAILNEDCKQGTTYDYFAKSPVSYILTFASIGAFIIGIVGLIYTLIIVREQQKKDQELKVSRKLQQSISKGMEALHLASEWRGPKTPSRGILIKCDKDKMQLQILSRKGCLLRALDLHTKNRSLDIFTTKDKNYIIIKTQNDHDLVLDFESDFLQDAFNNTLKMFLNEFQTPYTENQIPKLIPKEIETYDKRKAKLDMFFRVVFAQAFKISYSKEEILSVDRDFKEVAQFEITMYEKEEILSVDRDFKEVAQFEITMYEFADILGMHPEKEFIQRMFLLIDKDKNGFISFREFTDLLVIFAKGTELEKGKLLFDMSFLDTVGGTVDNQELEKAILDMMRSAGLQNKDKLDFQDFLALVGEDIKKLNKATLGFKGLENENKYLDTARQTIEDLYWDRDEINQRFQGKVNNYSKQIDDNQEKAVQKIVVTEISFITTALRYIENNSVYLFWKSLFTLVVIAIFAERAYHYSVEAEHGGLRRIAGYGVTVTRGAASAMMFTYSALLVTMCRNLWCFLRDTPFSRYLPLDSMVEFHKYIAYLALIATVIHIIGHAFNFYHISTQTADDLICLFRNYFRSTHEIPKFHYWAWGTITGFTGIMLTLIMTIMYLFAQSVVRKRLYNWFWYTHSLYPVFFIFMVLHGAGRLVQEPFFHYFFLGPVILFVLDTLVSVRRKKIQIPVINAKIWPSDVTMLEFIKPSSFIYKSGQWVRIACLGLSTSEYHPFTISSSPDEPTLTVHIRAVGPWTKHIRKIYDEASPQARPQLYLDGPYGESHQDWYQFDVSILVGGGIGVTPFASILKDIVFKSNINYKFKCQKVYFIWVSKTQRQFEWMVDIISNLEDNDKNGIVSAHIFITQFYKKFDLRTILLYICERHYQKLSQKSLFTNLKAVTHFGRPSFPEFFKTVQSLHSGAAQIGVFSCGPPPMTNSVETACFKINRTSASGPLFVHHSKNF</sequence>
<evidence type="ECO:0000256" key="11">
    <source>
        <dbReference type="ARBA" id="ARBA00022837"/>
    </source>
</evidence>
<dbReference type="Pfam" id="PF03098">
    <property type="entry name" value="An_peroxidase"/>
    <property type="match status" value="1"/>
</dbReference>
<dbReference type="Pfam" id="PF08022">
    <property type="entry name" value="FAD_binding_8"/>
    <property type="match status" value="1"/>
</dbReference>
<dbReference type="InterPro" id="IPR002048">
    <property type="entry name" value="EF_hand_dom"/>
</dbReference>
<evidence type="ECO:0000256" key="10">
    <source>
        <dbReference type="ARBA" id="ARBA00022827"/>
    </source>
</evidence>
<accession>A0AAW1IYU1</accession>
<feature type="signal peptide" evidence="22">
    <location>
        <begin position="1"/>
        <end position="18"/>
    </location>
</feature>
<feature type="domain" description="EF-hand" evidence="23">
    <location>
        <begin position="946"/>
        <end position="981"/>
    </location>
</feature>
<dbReference type="SFLD" id="SFLDG01169">
    <property type="entry name" value="NADPH_oxidase_subgroup_(NOX)"/>
    <property type="match status" value="1"/>
</dbReference>
<evidence type="ECO:0000256" key="15">
    <source>
        <dbReference type="ARBA" id="ARBA00023136"/>
    </source>
</evidence>
<dbReference type="SUPFAM" id="SSF48113">
    <property type="entry name" value="Heme-dependent peroxidases"/>
    <property type="match status" value="1"/>
</dbReference>
<evidence type="ECO:0000256" key="18">
    <source>
        <dbReference type="ARBA" id="ARBA00047455"/>
    </source>
</evidence>
<dbReference type="FunFam" id="2.40.30.10:FF:000059">
    <property type="entry name" value="dual oxidase isoform X1"/>
    <property type="match status" value="1"/>
</dbReference>
<evidence type="ECO:0000256" key="20">
    <source>
        <dbReference type="PIRSR" id="PIRSR619791-2"/>
    </source>
</evidence>
<dbReference type="InterPro" id="IPR019791">
    <property type="entry name" value="Haem_peroxidase_animal"/>
</dbReference>
<comment type="similarity">
    <text evidence="2">In the N-terminal section; belongs to the peroxidase family.</text>
</comment>
<feature type="transmembrane region" description="Helical" evidence="21">
    <location>
        <begin position="1298"/>
        <end position="1315"/>
    </location>
</feature>
<keyword evidence="6 21" id="KW-0812">Transmembrane</keyword>
<evidence type="ECO:0000259" key="23">
    <source>
        <dbReference type="PROSITE" id="PS50222"/>
    </source>
</evidence>
<dbReference type="Gene3D" id="3.40.50.80">
    <property type="entry name" value="Nucleotide-binding domain of ferredoxin-NADP reductase (FNR) module"/>
    <property type="match status" value="1"/>
</dbReference>
<proteinExistence type="inferred from homology"/>
<evidence type="ECO:0000256" key="8">
    <source>
        <dbReference type="ARBA" id="ARBA00022729"/>
    </source>
</evidence>
<feature type="transmembrane region" description="Helical" evidence="21">
    <location>
        <begin position="702"/>
        <end position="726"/>
    </location>
</feature>
<comment type="catalytic activity">
    <reaction evidence="18">
        <text>NADH + O2 + H(+) = H2O2 + NAD(+)</text>
        <dbReference type="Rhea" id="RHEA:11264"/>
        <dbReference type="ChEBI" id="CHEBI:15378"/>
        <dbReference type="ChEBI" id="CHEBI:15379"/>
        <dbReference type="ChEBI" id="CHEBI:16240"/>
        <dbReference type="ChEBI" id="CHEBI:57540"/>
        <dbReference type="ChEBI" id="CHEBI:57945"/>
        <dbReference type="EC" id="1.6.3.1"/>
    </reaction>
</comment>
<gene>
    <name evidence="25" type="ORF">QE152_g32477</name>
</gene>
<evidence type="ECO:0000256" key="5">
    <source>
        <dbReference type="ARBA" id="ARBA00022630"/>
    </source>
</evidence>
<keyword evidence="4" id="KW-0575">Peroxidase</keyword>
<dbReference type="GO" id="GO:0006979">
    <property type="term" value="P:response to oxidative stress"/>
    <property type="evidence" value="ECO:0007669"/>
    <property type="project" value="InterPro"/>
</dbReference>
<reference evidence="25 26" key="1">
    <citation type="journal article" date="2024" name="BMC Genomics">
        <title>De novo assembly and annotation of Popillia japonica's genome with initial clues to its potential as an invasive pest.</title>
        <authorList>
            <person name="Cucini C."/>
            <person name="Boschi S."/>
            <person name="Funari R."/>
            <person name="Cardaioli E."/>
            <person name="Iannotti N."/>
            <person name="Marturano G."/>
            <person name="Paoli F."/>
            <person name="Bruttini M."/>
            <person name="Carapelli A."/>
            <person name="Frati F."/>
            <person name="Nardi F."/>
        </authorList>
    </citation>
    <scope>NUCLEOTIDE SEQUENCE [LARGE SCALE GENOMIC DNA]</scope>
    <source>
        <strain evidence="25">DMR45628</strain>
    </source>
</reference>
<keyword evidence="8 22" id="KW-0732">Signal</keyword>
<feature type="binding site" description="axial binding residue" evidence="20">
    <location>
        <position position="397"/>
    </location>
    <ligand>
        <name>heme b</name>
        <dbReference type="ChEBI" id="CHEBI:60344"/>
    </ligand>
    <ligandPart>
        <name>Fe</name>
        <dbReference type="ChEBI" id="CHEBI:18248"/>
    </ligandPart>
</feature>
<comment type="subcellular location">
    <subcellularLocation>
        <location evidence="1">Apical cell membrane</location>
        <topology evidence="1">Multi-pass membrane protein</topology>
    </subcellularLocation>
</comment>
<dbReference type="SMART" id="SM00054">
    <property type="entry name" value="EFh"/>
    <property type="match status" value="2"/>
</dbReference>
<evidence type="ECO:0000256" key="2">
    <source>
        <dbReference type="ARBA" id="ARBA00005644"/>
    </source>
</evidence>
<dbReference type="CDD" id="cd09820">
    <property type="entry name" value="dual_peroxidase_like"/>
    <property type="match status" value="1"/>
</dbReference>
<feature type="transmembrane region" description="Helical" evidence="21">
    <location>
        <begin position="1262"/>
        <end position="1286"/>
    </location>
</feature>
<organism evidence="25 26">
    <name type="scientific">Popillia japonica</name>
    <name type="common">Japanese beetle</name>
    <dbReference type="NCBI Taxonomy" id="7064"/>
    <lineage>
        <taxon>Eukaryota</taxon>
        <taxon>Metazoa</taxon>
        <taxon>Ecdysozoa</taxon>
        <taxon>Arthropoda</taxon>
        <taxon>Hexapoda</taxon>
        <taxon>Insecta</taxon>
        <taxon>Pterygota</taxon>
        <taxon>Neoptera</taxon>
        <taxon>Endopterygota</taxon>
        <taxon>Coleoptera</taxon>
        <taxon>Polyphaga</taxon>
        <taxon>Scarabaeiformia</taxon>
        <taxon>Scarabaeidae</taxon>
        <taxon>Rutelinae</taxon>
        <taxon>Popillia</taxon>
    </lineage>
</organism>
<name>A0AAW1IYU1_POPJA</name>
<dbReference type="GO" id="GO:0020037">
    <property type="term" value="F:heme binding"/>
    <property type="evidence" value="ECO:0007669"/>
    <property type="project" value="InterPro"/>
</dbReference>
<keyword evidence="11" id="KW-0106">Calcium</keyword>
<dbReference type="GO" id="GO:0042335">
    <property type="term" value="P:cuticle development"/>
    <property type="evidence" value="ECO:0007669"/>
    <property type="project" value="UniProtKB-ARBA"/>
</dbReference>
<keyword evidence="20" id="KW-0408">Iron</keyword>
<evidence type="ECO:0000313" key="25">
    <source>
        <dbReference type="EMBL" id="KAK9695606.1"/>
    </source>
</evidence>
<dbReference type="GO" id="GO:0005509">
    <property type="term" value="F:calcium ion binding"/>
    <property type="evidence" value="ECO:0007669"/>
    <property type="project" value="InterPro"/>
</dbReference>
<comment type="caution">
    <text evidence="25">The sequence shown here is derived from an EMBL/GenBank/DDBJ whole genome shotgun (WGS) entry which is preliminary data.</text>
</comment>
<dbReference type="PANTHER" id="PTHR11972:SF208">
    <property type="entry name" value="DUAL OXIDASE-LIKE PROTEIN"/>
    <property type="match status" value="1"/>
</dbReference>
<evidence type="ECO:0000256" key="4">
    <source>
        <dbReference type="ARBA" id="ARBA00022559"/>
    </source>
</evidence>
<dbReference type="SUPFAM" id="SSF47473">
    <property type="entry name" value="EF-hand"/>
    <property type="match status" value="1"/>
</dbReference>
<keyword evidence="15 21" id="KW-0472">Membrane</keyword>
<dbReference type="SUPFAM" id="SSF52343">
    <property type="entry name" value="Ferredoxin reductase-like, C-terminal NADP-linked domain"/>
    <property type="match status" value="1"/>
</dbReference>
<dbReference type="GO" id="GO:0016174">
    <property type="term" value="F:NAD(P)H oxidase H2O2-forming activity"/>
    <property type="evidence" value="ECO:0007669"/>
    <property type="project" value="UniProtKB-EC"/>
</dbReference>
<feature type="transmembrane region" description="Helical" evidence="21">
    <location>
        <begin position="1174"/>
        <end position="1192"/>
    </location>
</feature>
<dbReference type="Gene3D" id="2.40.30.10">
    <property type="entry name" value="Translation factors"/>
    <property type="match status" value="1"/>
</dbReference>
<evidence type="ECO:0000256" key="7">
    <source>
        <dbReference type="ARBA" id="ARBA00022723"/>
    </source>
</evidence>
<dbReference type="PROSITE" id="PS51384">
    <property type="entry name" value="FAD_FR"/>
    <property type="match status" value="1"/>
</dbReference>
<dbReference type="InterPro" id="IPR037120">
    <property type="entry name" value="Haem_peroxidase_sf_animal"/>
</dbReference>